<feature type="domain" description="Solute-binding protein family 5" evidence="5">
    <location>
        <begin position="155"/>
        <end position="520"/>
    </location>
</feature>
<dbReference type="RefSeq" id="WP_145078875.1">
    <property type="nucleotide sequence ID" value="NZ_CP036425.1"/>
</dbReference>
<evidence type="ECO:0000313" key="7">
    <source>
        <dbReference type="Proteomes" id="UP000317369"/>
    </source>
</evidence>
<dbReference type="AlphaFoldDB" id="A0A517YWU0"/>
<dbReference type="InterPro" id="IPR039424">
    <property type="entry name" value="SBP_5"/>
</dbReference>
<sequence>MENRFGVKDLVVMLLLLGVILSIWLAMVMFNRQWELVQELNGQVSQLTKTQTAMRRDIGGLRSKLDEGVIVSGAGDLEADSDTPAEAIQMTDPFERIKIARASEGFAEGDWMIDAFGTTVAKITPLVTSDAYSRRIQTYVLEGLLTRDPETLEEVPLIAKSWQISDDGLTITYQLREDVYFSDGEPLTSEDVVFSFELLNNPDVNAPSLRDFYEPIASCEANGPYEVVFKMKRPHYLALGMTGSRNVLPKHFYEKYPPDEFNKLPGLLLGSGPYRMKNAAGWTPGQPLELVRNERYWGEQSGFDKLLWREVTNDVARLNMFRNGEVDVLSLLPEQYVKLKKDPEEMKGAQEFVYYTRPTGYSFIAWNQKRDGKSTKFADKRVRQAMTFLTPRQQMAKQIYYGFAKPADGPYFNGGPQEDPNIKARPFNVEKGKALLAEAGWEDRDGDGVLENSDGEKFSFKLTYPASSDTYNKVVLALKDAYARVGIVLVPDPLEFSVMLQRLDSRDFDAISLGWGGGAVEGDIRQTFHTEMIETGDNFMSYSNPELDELIDLAARTVAKSERLPIWHKTHQILYEDQPYTFLFTRESIRLINDRIHNVHRVSAGLNDPTEWFVPTAEQKYTAE</sequence>
<dbReference type="EMBL" id="CP036425">
    <property type="protein sequence ID" value="QDU34680.1"/>
    <property type="molecule type" value="Genomic_DNA"/>
</dbReference>
<evidence type="ECO:0000313" key="6">
    <source>
        <dbReference type="EMBL" id="QDU34680.1"/>
    </source>
</evidence>
<accession>A0A517YWU0</accession>
<keyword evidence="2" id="KW-0813">Transport</keyword>
<dbReference type="PANTHER" id="PTHR30290">
    <property type="entry name" value="PERIPLASMIC BINDING COMPONENT OF ABC TRANSPORTER"/>
    <property type="match status" value="1"/>
</dbReference>
<dbReference type="Gene3D" id="3.40.190.10">
    <property type="entry name" value="Periplasmic binding protein-like II"/>
    <property type="match status" value="1"/>
</dbReference>
<dbReference type="GO" id="GO:1904680">
    <property type="term" value="F:peptide transmembrane transporter activity"/>
    <property type="evidence" value="ECO:0007669"/>
    <property type="project" value="TreeGrafter"/>
</dbReference>
<name>A0A517YWU0_9BACT</name>
<evidence type="ECO:0000259" key="5">
    <source>
        <dbReference type="Pfam" id="PF00496"/>
    </source>
</evidence>
<dbReference type="Pfam" id="PF00496">
    <property type="entry name" value="SBP_bac_5"/>
    <property type="match status" value="1"/>
</dbReference>
<comment type="similarity">
    <text evidence="1">Belongs to the bacterial solute-binding protein 5 family.</text>
</comment>
<organism evidence="6 7">
    <name type="scientific">Poriferisphaera corsica</name>
    <dbReference type="NCBI Taxonomy" id="2528020"/>
    <lineage>
        <taxon>Bacteria</taxon>
        <taxon>Pseudomonadati</taxon>
        <taxon>Planctomycetota</taxon>
        <taxon>Phycisphaerae</taxon>
        <taxon>Phycisphaerales</taxon>
        <taxon>Phycisphaeraceae</taxon>
        <taxon>Poriferisphaera</taxon>
    </lineage>
</organism>
<dbReference type="SUPFAM" id="SSF53850">
    <property type="entry name" value="Periplasmic binding protein-like II"/>
    <property type="match status" value="1"/>
</dbReference>
<keyword evidence="7" id="KW-1185">Reference proteome</keyword>
<evidence type="ECO:0000256" key="2">
    <source>
        <dbReference type="ARBA" id="ARBA00022448"/>
    </source>
</evidence>
<protein>
    <submittedName>
        <fullName evidence="6">Oligopeptide-binding protein AppA</fullName>
    </submittedName>
</protein>
<gene>
    <name evidence="6" type="primary">appA</name>
    <name evidence="6" type="ORF">KS4_27540</name>
</gene>
<dbReference type="Proteomes" id="UP000317369">
    <property type="component" value="Chromosome"/>
</dbReference>
<dbReference type="OrthoDB" id="48318at2"/>
<keyword evidence="3" id="KW-0732">Signal</keyword>
<dbReference type="Gene3D" id="3.10.105.10">
    <property type="entry name" value="Dipeptide-binding Protein, Domain 3"/>
    <property type="match status" value="1"/>
</dbReference>
<keyword evidence="4" id="KW-0812">Transmembrane</keyword>
<reference evidence="6 7" key="1">
    <citation type="submission" date="2019-02" db="EMBL/GenBank/DDBJ databases">
        <title>Deep-cultivation of Planctomycetes and their phenomic and genomic characterization uncovers novel biology.</title>
        <authorList>
            <person name="Wiegand S."/>
            <person name="Jogler M."/>
            <person name="Boedeker C."/>
            <person name="Pinto D."/>
            <person name="Vollmers J."/>
            <person name="Rivas-Marin E."/>
            <person name="Kohn T."/>
            <person name="Peeters S.H."/>
            <person name="Heuer A."/>
            <person name="Rast P."/>
            <person name="Oberbeckmann S."/>
            <person name="Bunk B."/>
            <person name="Jeske O."/>
            <person name="Meyerdierks A."/>
            <person name="Storesund J.E."/>
            <person name="Kallscheuer N."/>
            <person name="Luecker S."/>
            <person name="Lage O.M."/>
            <person name="Pohl T."/>
            <person name="Merkel B.J."/>
            <person name="Hornburger P."/>
            <person name="Mueller R.-W."/>
            <person name="Bruemmer F."/>
            <person name="Labrenz M."/>
            <person name="Spormann A.M."/>
            <person name="Op den Camp H."/>
            <person name="Overmann J."/>
            <person name="Amann R."/>
            <person name="Jetten M.S.M."/>
            <person name="Mascher T."/>
            <person name="Medema M.H."/>
            <person name="Devos D.P."/>
            <person name="Kaster A.-K."/>
            <person name="Ovreas L."/>
            <person name="Rohde M."/>
            <person name="Galperin M.Y."/>
            <person name="Jogler C."/>
        </authorList>
    </citation>
    <scope>NUCLEOTIDE SEQUENCE [LARGE SCALE GENOMIC DNA]</scope>
    <source>
        <strain evidence="6 7">KS4</strain>
    </source>
</reference>
<evidence type="ECO:0000256" key="3">
    <source>
        <dbReference type="ARBA" id="ARBA00022729"/>
    </source>
</evidence>
<dbReference type="InterPro" id="IPR000914">
    <property type="entry name" value="SBP_5_dom"/>
</dbReference>
<dbReference type="PANTHER" id="PTHR30290:SF9">
    <property type="entry name" value="OLIGOPEPTIDE-BINDING PROTEIN APPA"/>
    <property type="match status" value="1"/>
</dbReference>
<dbReference type="GO" id="GO:0015833">
    <property type="term" value="P:peptide transport"/>
    <property type="evidence" value="ECO:0007669"/>
    <property type="project" value="TreeGrafter"/>
</dbReference>
<evidence type="ECO:0000256" key="1">
    <source>
        <dbReference type="ARBA" id="ARBA00005695"/>
    </source>
</evidence>
<feature type="transmembrane region" description="Helical" evidence="4">
    <location>
        <begin position="12"/>
        <end position="30"/>
    </location>
</feature>
<proteinExistence type="inferred from homology"/>
<dbReference type="KEGG" id="pcor:KS4_27540"/>
<keyword evidence="4" id="KW-0472">Membrane</keyword>
<dbReference type="Gene3D" id="3.90.76.10">
    <property type="entry name" value="Dipeptide-binding Protein, Domain 1"/>
    <property type="match status" value="1"/>
</dbReference>
<keyword evidence="4" id="KW-1133">Transmembrane helix</keyword>
<evidence type="ECO:0000256" key="4">
    <source>
        <dbReference type="SAM" id="Phobius"/>
    </source>
</evidence>